<protein>
    <recommendedName>
        <fullName evidence="2">Voltage-gated hydrogen channel 1</fullName>
    </recommendedName>
    <alternativeName>
        <fullName evidence="12">Hydrogen voltage-gated channel 1</fullName>
    </alternativeName>
</protein>
<evidence type="ECO:0000256" key="7">
    <source>
        <dbReference type="ARBA" id="ARBA00022989"/>
    </source>
</evidence>
<keyword evidence="11" id="KW-0407">Ion channel</keyword>
<evidence type="ECO:0000256" key="12">
    <source>
        <dbReference type="ARBA" id="ARBA00031989"/>
    </source>
</evidence>
<dbReference type="Pfam" id="PF00520">
    <property type="entry name" value="Ion_trans"/>
    <property type="match status" value="1"/>
</dbReference>
<dbReference type="Proteomes" id="UP000054270">
    <property type="component" value="Unassembled WGS sequence"/>
</dbReference>
<name>A0A0D2PG36_HYPSF</name>
<accession>A0A0D2PG36</accession>
<evidence type="ECO:0000256" key="6">
    <source>
        <dbReference type="ARBA" id="ARBA00022882"/>
    </source>
</evidence>
<dbReference type="OMA" id="WEDEELH"/>
<reference evidence="17" key="1">
    <citation type="submission" date="2014-04" db="EMBL/GenBank/DDBJ databases">
        <title>Evolutionary Origins and Diversification of the Mycorrhizal Mutualists.</title>
        <authorList>
            <consortium name="DOE Joint Genome Institute"/>
            <consortium name="Mycorrhizal Genomics Consortium"/>
            <person name="Kohler A."/>
            <person name="Kuo A."/>
            <person name="Nagy L.G."/>
            <person name="Floudas D."/>
            <person name="Copeland A."/>
            <person name="Barry K.W."/>
            <person name="Cichocki N."/>
            <person name="Veneault-Fourrey C."/>
            <person name="LaButti K."/>
            <person name="Lindquist E.A."/>
            <person name="Lipzen A."/>
            <person name="Lundell T."/>
            <person name="Morin E."/>
            <person name="Murat C."/>
            <person name="Riley R."/>
            <person name="Ohm R."/>
            <person name="Sun H."/>
            <person name="Tunlid A."/>
            <person name="Henrissat B."/>
            <person name="Grigoriev I.V."/>
            <person name="Hibbett D.S."/>
            <person name="Martin F."/>
        </authorList>
    </citation>
    <scope>NUCLEOTIDE SEQUENCE [LARGE SCALE GENOMIC DNA]</scope>
    <source>
        <strain evidence="17">FD-334 SS-4</strain>
    </source>
</reference>
<dbReference type="OrthoDB" id="427456at2759"/>
<keyword evidence="9" id="KW-0406">Ion transport</keyword>
<dbReference type="PANTHER" id="PTHR46480">
    <property type="entry name" value="F20B24.22"/>
    <property type="match status" value="1"/>
</dbReference>
<dbReference type="GO" id="GO:0030171">
    <property type="term" value="F:voltage-gated proton channel activity"/>
    <property type="evidence" value="ECO:0007669"/>
    <property type="project" value="InterPro"/>
</dbReference>
<dbReference type="GO" id="GO:0005886">
    <property type="term" value="C:plasma membrane"/>
    <property type="evidence" value="ECO:0007669"/>
    <property type="project" value="UniProtKB-SubCell"/>
</dbReference>
<comment type="subcellular location">
    <subcellularLocation>
        <location evidence="1">Cell membrane</location>
        <topology evidence="1">Multi-pass membrane protein</topology>
    </subcellularLocation>
</comment>
<evidence type="ECO:0000256" key="3">
    <source>
        <dbReference type="ARBA" id="ARBA00022448"/>
    </source>
</evidence>
<keyword evidence="5" id="KW-0812">Transmembrane</keyword>
<evidence type="ECO:0000256" key="14">
    <source>
        <dbReference type="SAM" id="MobiDB-lite"/>
    </source>
</evidence>
<organism evidence="16 17">
    <name type="scientific">Hypholoma sublateritium (strain FD-334 SS-4)</name>
    <dbReference type="NCBI Taxonomy" id="945553"/>
    <lineage>
        <taxon>Eukaryota</taxon>
        <taxon>Fungi</taxon>
        <taxon>Dikarya</taxon>
        <taxon>Basidiomycota</taxon>
        <taxon>Agaricomycotina</taxon>
        <taxon>Agaricomycetes</taxon>
        <taxon>Agaricomycetidae</taxon>
        <taxon>Agaricales</taxon>
        <taxon>Agaricineae</taxon>
        <taxon>Strophariaceae</taxon>
        <taxon>Hypholoma</taxon>
    </lineage>
</organism>
<gene>
    <name evidence="16" type="ORF">HYPSUDRAFT_35459</name>
</gene>
<dbReference type="InterPro" id="IPR031846">
    <property type="entry name" value="Hvcn1"/>
</dbReference>
<evidence type="ECO:0000256" key="2">
    <source>
        <dbReference type="ARBA" id="ARBA00015897"/>
    </source>
</evidence>
<feature type="region of interest" description="Disordered" evidence="14">
    <location>
        <begin position="1"/>
        <end position="20"/>
    </location>
</feature>
<keyword evidence="8 13" id="KW-0175">Coiled coil</keyword>
<evidence type="ECO:0000256" key="9">
    <source>
        <dbReference type="ARBA" id="ARBA00023065"/>
    </source>
</evidence>
<dbReference type="InterPro" id="IPR027359">
    <property type="entry name" value="Volt_channel_dom_sf"/>
</dbReference>
<feature type="coiled-coil region" evidence="13">
    <location>
        <begin position="172"/>
        <end position="206"/>
    </location>
</feature>
<dbReference type="STRING" id="945553.A0A0D2PG36"/>
<evidence type="ECO:0000256" key="4">
    <source>
        <dbReference type="ARBA" id="ARBA00022475"/>
    </source>
</evidence>
<evidence type="ECO:0000256" key="10">
    <source>
        <dbReference type="ARBA" id="ARBA00023136"/>
    </source>
</evidence>
<keyword evidence="17" id="KW-1185">Reference proteome</keyword>
<dbReference type="GO" id="GO:0034702">
    <property type="term" value="C:monoatomic ion channel complex"/>
    <property type="evidence" value="ECO:0007669"/>
    <property type="project" value="UniProtKB-KW"/>
</dbReference>
<dbReference type="PANTHER" id="PTHR46480:SF1">
    <property type="entry name" value="VOLTAGE-GATED HYDROGEN CHANNEL 1"/>
    <property type="match status" value="1"/>
</dbReference>
<dbReference type="EMBL" id="KN817524">
    <property type="protein sequence ID" value="KJA27546.1"/>
    <property type="molecule type" value="Genomic_DNA"/>
</dbReference>
<evidence type="ECO:0000256" key="11">
    <source>
        <dbReference type="ARBA" id="ARBA00023303"/>
    </source>
</evidence>
<proteinExistence type="predicted"/>
<dbReference type="InterPro" id="IPR005821">
    <property type="entry name" value="Ion_trans_dom"/>
</dbReference>
<evidence type="ECO:0000256" key="8">
    <source>
        <dbReference type="ARBA" id="ARBA00023054"/>
    </source>
</evidence>
<keyword evidence="4" id="KW-1003">Cell membrane</keyword>
<feature type="domain" description="Ion transport" evidence="15">
    <location>
        <begin position="39"/>
        <end position="160"/>
    </location>
</feature>
<evidence type="ECO:0000313" key="16">
    <source>
        <dbReference type="EMBL" id="KJA27546.1"/>
    </source>
</evidence>
<dbReference type="AlphaFoldDB" id="A0A0D2PG36"/>
<keyword evidence="7" id="KW-1133">Transmembrane helix</keyword>
<evidence type="ECO:0000259" key="15">
    <source>
        <dbReference type="Pfam" id="PF00520"/>
    </source>
</evidence>
<evidence type="ECO:0000313" key="17">
    <source>
        <dbReference type="Proteomes" id="UP000054270"/>
    </source>
</evidence>
<keyword evidence="6" id="KW-0851">Voltage-gated channel</keyword>
<evidence type="ECO:0000256" key="1">
    <source>
        <dbReference type="ARBA" id="ARBA00004651"/>
    </source>
</evidence>
<dbReference type="Gene3D" id="1.20.120.350">
    <property type="entry name" value="Voltage-gated potassium channels. Chain C"/>
    <property type="match status" value="1"/>
</dbReference>
<keyword evidence="3" id="KW-0813">Transport</keyword>
<evidence type="ECO:0000256" key="13">
    <source>
        <dbReference type="SAM" id="Coils"/>
    </source>
</evidence>
<sequence length="209" mass="22714">MSESDALLPPPGGEPAECSPSTYQKCKERTAYVLDHPTLHKLVIFLIAVDAACVLADLSYSFLSPSCAPPGEDDSPAWLEVLAQVSLAITTLFLVEIPLTLWALGAQYVNPFGPVAHAGLHAFDSLIILTTFVLEVILRGKEKELAGLLVILRLWRLVKLVGGVAVGTSELEEENAERLAETQKELAEVRVQLAESQSENARLRSQIGW</sequence>
<keyword evidence="10" id="KW-0472">Membrane</keyword>
<evidence type="ECO:0000256" key="5">
    <source>
        <dbReference type="ARBA" id="ARBA00022692"/>
    </source>
</evidence>